<accession>A0A5U3IUG3</accession>
<dbReference type="GO" id="GO:0008168">
    <property type="term" value="F:methyltransferase activity"/>
    <property type="evidence" value="ECO:0007669"/>
    <property type="project" value="UniProtKB-KW"/>
</dbReference>
<dbReference type="Pfam" id="PF05175">
    <property type="entry name" value="MTS"/>
    <property type="match status" value="1"/>
</dbReference>
<gene>
    <name evidence="4" type="ORF">VH79_24305</name>
</gene>
<sequence length="187" mass="20870">MHSELRDRIQAMRARLDGRAPVAEIRASSQLFVTPDPVCHQMVDLAELNDSDRILEPQAGTGAILRAIREAVPLARCDAVEINAALVAHLQAAFPGVNVRCRDFLDYQQESLWNKILMNPPFQHAQDIRHIQHALTLLDSGGILTAVCLNGPRQQKVLKPLADVWEPLPRGIFTYTDVSTVLLRIQN</sequence>
<dbReference type="InterPro" id="IPR029063">
    <property type="entry name" value="SAM-dependent_MTases_sf"/>
</dbReference>
<evidence type="ECO:0000256" key="2">
    <source>
        <dbReference type="ARBA" id="ARBA00022691"/>
    </source>
</evidence>
<evidence type="ECO:0000256" key="1">
    <source>
        <dbReference type="ARBA" id="ARBA00022603"/>
    </source>
</evidence>
<dbReference type="EMBL" id="AAGLUV010000026">
    <property type="protein sequence ID" value="EBP4586258.1"/>
    <property type="molecule type" value="Genomic_DNA"/>
</dbReference>
<dbReference type="Gene3D" id="3.40.50.150">
    <property type="entry name" value="Vaccinia Virus protein VP39"/>
    <property type="match status" value="1"/>
</dbReference>
<keyword evidence="1 4" id="KW-0489">Methyltransferase</keyword>
<dbReference type="PRINTS" id="PR00507">
    <property type="entry name" value="N12N6MTFRASE"/>
</dbReference>
<evidence type="ECO:0000259" key="3">
    <source>
        <dbReference type="Pfam" id="PF05175"/>
    </source>
</evidence>
<dbReference type="InterPro" id="IPR007848">
    <property type="entry name" value="Small_mtfrase_dom"/>
</dbReference>
<dbReference type="GO" id="GO:0032259">
    <property type="term" value="P:methylation"/>
    <property type="evidence" value="ECO:0007669"/>
    <property type="project" value="UniProtKB-KW"/>
</dbReference>
<evidence type="ECO:0000313" key="4">
    <source>
        <dbReference type="EMBL" id="EBP4586258.1"/>
    </source>
</evidence>
<dbReference type="SUPFAM" id="SSF53335">
    <property type="entry name" value="S-adenosyl-L-methionine-dependent methyltransferases"/>
    <property type="match status" value="1"/>
</dbReference>
<protein>
    <submittedName>
        <fullName evidence="4">Class I SAM-dependent methyltransferase</fullName>
    </submittedName>
</protein>
<keyword evidence="4" id="KW-0808">Transferase</keyword>
<dbReference type="AlphaFoldDB" id="A0A5U3IUG3"/>
<dbReference type="Proteomes" id="UP000839610">
    <property type="component" value="Unassembled WGS sequence"/>
</dbReference>
<reference evidence="4" key="1">
    <citation type="submission" date="2018-07" db="EMBL/GenBank/DDBJ databases">
        <authorList>
            <consortium name="GenomeTrakr network: Whole genome sequencing for foodborne pathogen traceback"/>
        </authorList>
    </citation>
    <scope>NUCLEOTIDE SEQUENCE [LARGE SCALE GENOMIC DNA]</scope>
    <source>
        <strain evidence="4">FDA00008842</strain>
    </source>
</reference>
<keyword evidence="2" id="KW-0949">S-adenosyl-L-methionine</keyword>
<feature type="domain" description="Methyltransferase small" evidence="3">
    <location>
        <begin position="50"/>
        <end position="158"/>
    </location>
</feature>
<proteinExistence type="predicted"/>
<comment type="caution">
    <text evidence="4">The sequence shown here is derived from an EMBL/GenBank/DDBJ whole genome shotgun (WGS) entry which is preliminary data.</text>
</comment>
<dbReference type="CDD" id="cd02440">
    <property type="entry name" value="AdoMet_MTases"/>
    <property type="match status" value="1"/>
</dbReference>
<organism evidence="4">
    <name type="scientific">Salmonella enterica</name>
    <name type="common">Salmonella choleraesuis</name>
    <dbReference type="NCBI Taxonomy" id="28901"/>
    <lineage>
        <taxon>Bacteria</taxon>
        <taxon>Pseudomonadati</taxon>
        <taxon>Pseudomonadota</taxon>
        <taxon>Gammaproteobacteria</taxon>
        <taxon>Enterobacterales</taxon>
        <taxon>Enterobacteriaceae</taxon>
        <taxon>Salmonella</taxon>
    </lineage>
</organism>
<name>A0A5U3IUG3_SALER</name>